<dbReference type="InterPro" id="IPR009057">
    <property type="entry name" value="Homeodomain-like_sf"/>
</dbReference>
<gene>
    <name evidence="6" type="ORF">HNQ94_000756</name>
</gene>
<dbReference type="InterPro" id="IPR000281">
    <property type="entry name" value="HTH_RpiR"/>
</dbReference>
<dbReference type="PROSITE" id="PS51071">
    <property type="entry name" value="HTH_RPIR"/>
    <property type="match status" value="1"/>
</dbReference>
<dbReference type="InterPro" id="IPR047640">
    <property type="entry name" value="RpiR-like"/>
</dbReference>
<evidence type="ECO:0000256" key="1">
    <source>
        <dbReference type="ARBA" id="ARBA00023015"/>
    </source>
</evidence>
<keyword evidence="1" id="KW-0805">Transcription regulation</keyword>
<proteinExistence type="predicted"/>
<dbReference type="Gene3D" id="1.10.10.10">
    <property type="entry name" value="Winged helix-like DNA-binding domain superfamily/Winged helix DNA-binding domain"/>
    <property type="match status" value="1"/>
</dbReference>
<dbReference type="InterPro" id="IPR035472">
    <property type="entry name" value="RpiR-like_SIS"/>
</dbReference>
<keyword evidence="7" id="KW-1185">Reference proteome</keyword>
<keyword evidence="2 6" id="KW-0238">DNA-binding</keyword>
<dbReference type="SUPFAM" id="SSF46689">
    <property type="entry name" value="Homeodomain-like"/>
    <property type="match status" value="1"/>
</dbReference>
<organism evidence="6 7">
    <name type="scientific">Salirhabdus euzebyi</name>
    <dbReference type="NCBI Taxonomy" id="394506"/>
    <lineage>
        <taxon>Bacteria</taxon>
        <taxon>Bacillati</taxon>
        <taxon>Bacillota</taxon>
        <taxon>Bacilli</taxon>
        <taxon>Bacillales</taxon>
        <taxon>Bacillaceae</taxon>
        <taxon>Salirhabdus</taxon>
    </lineage>
</organism>
<dbReference type="InterPro" id="IPR001347">
    <property type="entry name" value="SIS_dom"/>
</dbReference>
<feature type="domain" description="SIS" evidence="5">
    <location>
        <begin position="126"/>
        <end position="267"/>
    </location>
</feature>
<name>A0A841PYV5_9BACI</name>
<keyword evidence="3" id="KW-0804">Transcription</keyword>
<dbReference type="PANTHER" id="PTHR30514">
    <property type="entry name" value="GLUCOKINASE"/>
    <property type="match status" value="1"/>
</dbReference>
<dbReference type="Pfam" id="PF01418">
    <property type="entry name" value="HTH_6"/>
    <property type="match status" value="1"/>
</dbReference>
<dbReference type="CDD" id="cd05013">
    <property type="entry name" value="SIS_RpiR"/>
    <property type="match status" value="1"/>
</dbReference>
<dbReference type="AlphaFoldDB" id="A0A841PYV5"/>
<dbReference type="InterPro" id="IPR046348">
    <property type="entry name" value="SIS_dom_sf"/>
</dbReference>
<reference evidence="6 7" key="1">
    <citation type="submission" date="2020-08" db="EMBL/GenBank/DDBJ databases">
        <title>Genomic Encyclopedia of Type Strains, Phase IV (KMG-IV): sequencing the most valuable type-strain genomes for metagenomic binning, comparative biology and taxonomic classification.</title>
        <authorList>
            <person name="Goeker M."/>
        </authorList>
    </citation>
    <scope>NUCLEOTIDE SEQUENCE [LARGE SCALE GENOMIC DNA]</scope>
    <source>
        <strain evidence="6 7">DSM 19612</strain>
    </source>
</reference>
<dbReference type="SUPFAM" id="SSF53697">
    <property type="entry name" value="SIS domain"/>
    <property type="match status" value="1"/>
</dbReference>
<dbReference type="EMBL" id="JACHGH010000002">
    <property type="protein sequence ID" value="MBB6452311.1"/>
    <property type="molecule type" value="Genomic_DNA"/>
</dbReference>
<comment type="caution">
    <text evidence="6">The sequence shown here is derived from an EMBL/GenBank/DDBJ whole genome shotgun (WGS) entry which is preliminary data.</text>
</comment>
<dbReference type="GO" id="GO:0003700">
    <property type="term" value="F:DNA-binding transcription factor activity"/>
    <property type="evidence" value="ECO:0007669"/>
    <property type="project" value="InterPro"/>
</dbReference>
<dbReference type="GO" id="GO:1901135">
    <property type="term" value="P:carbohydrate derivative metabolic process"/>
    <property type="evidence" value="ECO:0007669"/>
    <property type="project" value="InterPro"/>
</dbReference>
<evidence type="ECO:0000256" key="3">
    <source>
        <dbReference type="ARBA" id="ARBA00023163"/>
    </source>
</evidence>
<dbReference type="GO" id="GO:0097367">
    <property type="term" value="F:carbohydrate derivative binding"/>
    <property type="evidence" value="ECO:0007669"/>
    <property type="project" value="InterPro"/>
</dbReference>
<dbReference type="Gene3D" id="3.40.50.10490">
    <property type="entry name" value="Glucose-6-phosphate isomerase like protein, domain 1"/>
    <property type="match status" value="1"/>
</dbReference>
<dbReference type="PROSITE" id="PS51464">
    <property type="entry name" value="SIS"/>
    <property type="match status" value="1"/>
</dbReference>
<dbReference type="PANTHER" id="PTHR30514:SF18">
    <property type="entry name" value="RPIR-FAMILY TRANSCRIPTIONAL REGULATOR"/>
    <property type="match status" value="1"/>
</dbReference>
<evidence type="ECO:0000313" key="6">
    <source>
        <dbReference type="EMBL" id="MBB6452311.1"/>
    </source>
</evidence>
<evidence type="ECO:0000256" key="2">
    <source>
        <dbReference type="ARBA" id="ARBA00023125"/>
    </source>
</evidence>
<dbReference type="InterPro" id="IPR036388">
    <property type="entry name" value="WH-like_DNA-bd_sf"/>
</dbReference>
<dbReference type="Pfam" id="PF01380">
    <property type="entry name" value="SIS"/>
    <property type="match status" value="1"/>
</dbReference>
<dbReference type="GO" id="GO:0003677">
    <property type="term" value="F:DNA binding"/>
    <property type="evidence" value="ECO:0007669"/>
    <property type="project" value="UniProtKB-KW"/>
</dbReference>
<accession>A0A841PYV5</accession>
<dbReference type="RefSeq" id="WP_174495017.1">
    <property type="nucleotide sequence ID" value="NZ_CADDWK010000002.1"/>
</dbReference>
<evidence type="ECO:0000259" key="5">
    <source>
        <dbReference type="PROSITE" id="PS51464"/>
    </source>
</evidence>
<evidence type="ECO:0000259" key="4">
    <source>
        <dbReference type="PROSITE" id="PS51071"/>
    </source>
</evidence>
<protein>
    <submittedName>
        <fullName evidence="6">DNA-binding MurR/RpiR family transcriptional regulator</fullName>
    </submittedName>
</protein>
<sequence>MANVYQSIAEKIPSMSKAQEKLGKYILQNPNNVPFLTVGKLAKIVGVSEATVVRFATFLGYSGFPELQEDLQDSLRQQLTTSERLQMSTQVYDDEQERWIYDIFQDDISNIRSTMKKLDIEAFQKTVNLLLDANKIYIVASRSAISLGMFLEYYLRIMLDNVEFITSSELIAEKFYQLNKKDVVIGISFPRYTKSTLKMFSFAKERGATTIALTDNLLSPLVPYADIPLTASSRMPTFIDSFVAPLSLINAIITHVGASKKVDISKKLDELESKWDYLDIFHKKGEDG</sequence>
<feature type="domain" description="HTH rpiR-type" evidence="4">
    <location>
        <begin position="2"/>
        <end position="78"/>
    </location>
</feature>
<evidence type="ECO:0000313" key="7">
    <source>
        <dbReference type="Proteomes" id="UP000581688"/>
    </source>
</evidence>
<dbReference type="Proteomes" id="UP000581688">
    <property type="component" value="Unassembled WGS sequence"/>
</dbReference>